<sequence>MKIDRAQYEAWRQRCSEIYSVVTDKNDEWVAAVSGLTHQIESICPDRNVTAHALDARRHAIAFKNPKRKPSADVFQDFLKAWHRLEIAIGMHLIERPDQTK</sequence>
<comment type="caution">
    <text evidence="1">The sequence shown here is derived from an EMBL/GenBank/DDBJ whole genome shotgun (WGS) entry which is preliminary data.</text>
</comment>
<reference evidence="1 2" key="1">
    <citation type="submission" date="2019-05" db="EMBL/GenBank/DDBJ databases">
        <title>Draft Genome of Bradyrhizobium elkanii strain SEMIA 938, Used in Commercial Inoculants for Lupinus spp. in Brazil.</title>
        <authorList>
            <person name="Hungria M."/>
            <person name="Delamuta J.R.M."/>
            <person name="Ribeiro R.A."/>
            <person name="Nogueira M.A."/>
        </authorList>
    </citation>
    <scope>NUCLEOTIDE SEQUENCE [LARGE SCALE GENOMIC DNA]</scope>
    <source>
        <strain evidence="1 2">Semia 938</strain>
    </source>
</reference>
<dbReference type="Proteomes" id="UP000305095">
    <property type="component" value="Unassembled WGS sequence"/>
</dbReference>
<protein>
    <submittedName>
        <fullName evidence="1">Uncharacterized protein</fullName>
    </submittedName>
</protein>
<organism evidence="1 2">
    <name type="scientific">Bradyrhizobium elkanii</name>
    <dbReference type="NCBI Taxonomy" id="29448"/>
    <lineage>
        <taxon>Bacteria</taxon>
        <taxon>Pseudomonadati</taxon>
        <taxon>Pseudomonadota</taxon>
        <taxon>Alphaproteobacteria</taxon>
        <taxon>Hyphomicrobiales</taxon>
        <taxon>Nitrobacteraceae</taxon>
        <taxon>Bradyrhizobium</taxon>
    </lineage>
</organism>
<proteinExistence type="predicted"/>
<evidence type="ECO:0000313" key="2">
    <source>
        <dbReference type="Proteomes" id="UP000305095"/>
    </source>
</evidence>
<dbReference type="AlphaFoldDB" id="A0A4U6RHG9"/>
<dbReference type="RefSeq" id="WP_137483579.1">
    <property type="nucleotide sequence ID" value="NZ_SZZP01000038.1"/>
</dbReference>
<dbReference type="EMBL" id="SZZP01000038">
    <property type="protein sequence ID" value="TKV73293.1"/>
    <property type="molecule type" value="Genomic_DNA"/>
</dbReference>
<accession>A0A4U6RHG9</accession>
<gene>
    <name evidence="1" type="ORF">FDV58_37705</name>
</gene>
<name>A0A4U6RHG9_BRAEL</name>
<evidence type="ECO:0000313" key="1">
    <source>
        <dbReference type="EMBL" id="TKV73293.1"/>
    </source>
</evidence>